<dbReference type="Gene3D" id="3.20.20.100">
    <property type="entry name" value="NADP-dependent oxidoreductase domain"/>
    <property type="match status" value="1"/>
</dbReference>
<evidence type="ECO:0000313" key="2">
    <source>
        <dbReference type="EMBL" id="CAJ0956606.1"/>
    </source>
</evidence>
<accession>A0ABN9M8P8</accession>
<evidence type="ECO:0000256" key="1">
    <source>
        <dbReference type="ARBA" id="ARBA00007905"/>
    </source>
</evidence>
<dbReference type="InterPro" id="IPR036812">
    <property type="entry name" value="NAD(P)_OxRdtase_dom_sf"/>
</dbReference>
<evidence type="ECO:0000313" key="3">
    <source>
        <dbReference type="Proteomes" id="UP001176940"/>
    </source>
</evidence>
<dbReference type="Proteomes" id="UP001176940">
    <property type="component" value="Unassembled WGS sequence"/>
</dbReference>
<organism evidence="2 3">
    <name type="scientific">Ranitomeya imitator</name>
    <name type="common">mimic poison frog</name>
    <dbReference type="NCBI Taxonomy" id="111125"/>
    <lineage>
        <taxon>Eukaryota</taxon>
        <taxon>Metazoa</taxon>
        <taxon>Chordata</taxon>
        <taxon>Craniata</taxon>
        <taxon>Vertebrata</taxon>
        <taxon>Euteleostomi</taxon>
        <taxon>Amphibia</taxon>
        <taxon>Batrachia</taxon>
        <taxon>Anura</taxon>
        <taxon>Neobatrachia</taxon>
        <taxon>Hyloidea</taxon>
        <taxon>Dendrobatidae</taxon>
        <taxon>Dendrobatinae</taxon>
        <taxon>Ranitomeya</taxon>
    </lineage>
</organism>
<dbReference type="PROSITE" id="PS00798">
    <property type="entry name" value="ALDOKETO_REDUCTASE_1"/>
    <property type="match status" value="1"/>
</dbReference>
<evidence type="ECO:0008006" key="4">
    <source>
        <dbReference type="Google" id="ProtNLM"/>
    </source>
</evidence>
<dbReference type="InterPro" id="IPR020471">
    <property type="entry name" value="AKR"/>
</dbReference>
<sequence length="66" mass="7035">MALKPDSYVVLNDGNKMPVFGFGTGTDTVHHGNIAGESTKVAIDAGYRHIDCAFLYGNEVQIGPSH</sequence>
<gene>
    <name evidence="2" type="ORF">RIMI_LOCUS15613576</name>
</gene>
<dbReference type="EMBL" id="CAUEEQ010042276">
    <property type="protein sequence ID" value="CAJ0956606.1"/>
    <property type="molecule type" value="Genomic_DNA"/>
</dbReference>
<proteinExistence type="inferred from homology"/>
<protein>
    <recommendedName>
        <fullName evidence="4">NADP-dependent oxidoreductase domain-containing protein</fullName>
    </recommendedName>
</protein>
<dbReference type="SUPFAM" id="SSF51430">
    <property type="entry name" value="NAD(P)-linked oxidoreductase"/>
    <property type="match status" value="1"/>
</dbReference>
<comment type="similarity">
    <text evidence="1">Belongs to the aldo/keto reductase family.</text>
</comment>
<comment type="caution">
    <text evidence="2">The sequence shown here is derived from an EMBL/GenBank/DDBJ whole genome shotgun (WGS) entry which is preliminary data.</text>
</comment>
<reference evidence="2" key="1">
    <citation type="submission" date="2023-07" db="EMBL/GenBank/DDBJ databases">
        <authorList>
            <person name="Stuckert A."/>
        </authorList>
    </citation>
    <scope>NUCLEOTIDE SEQUENCE</scope>
</reference>
<name>A0ABN9M8P8_9NEOB</name>
<dbReference type="PANTHER" id="PTHR11732">
    <property type="entry name" value="ALDO/KETO REDUCTASE"/>
    <property type="match status" value="1"/>
</dbReference>
<dbReference type="InterPro" id="IPR018170">
    <property type="entry name" value="Aldo/ket_reductase_CS"/>
</dbReference>
<keyword evidence="3" id="KW-1185">Reference proteome</keyword>